<dbReference type="InterPro" id="IPR005174">
    <property type="entry name" value="KIB1-4_b-propeller"/>
</dbReference>
<dbReference type="CDD" id="cd09917">
    <property type="entry name" value="F-box_SF"/>
    <property type="match status" value="1"/>
</dbReference>
<keyword evidence="1" id="KW-0732">Signal</keyword>
<dbReference type="PANTHER" id="PTHR44259">
    <property type="entry name" value="OS07G0183000 PROTEIN-RELATED"/>
    <property type="match status" value="1"/>
</dbReference>
<dbReference type="AlphaFoldDB" id="A0AAP0SAR6"/>
<proteinExistence type="predicted"/>
<evidence type="ECO:0000313" key="3">
    <source>
        <dbReference type="EMBL" id="KAK9290851.1"/>
    </source>
</evidence>
<reference evidence="3 4" key="1">
    <citation type="journal article" date="2024" name="Plant J.">
        <title>Genome sequences and population genomics reveal climatic adaptation and genomic divergence between two closely related sweetgum species.</title>
        <authorList>
            <person name="Xu W.Q."/>
            <person name="Ren C.Q."/>
            <person name="Zhang X.Y."/>
            <person name="Comes H.P."/>
            <person name="Liu X.H."/>
            <person name="Li Y.G."/>
            <person name="Kettle C.J."/>
            <person name="Jalonen R."/>
            <person name="Gaisberger H."/>
            <person name="Ma Y.Z."/>
            <person name="Qiu Y.X."/>
        </authorList>
    </citation>
    <scope>NUCLEOTIDE SEQUENCE [LARGE SCALE GENOMIC DNA]</scope>
    <source>
        <strain evidence="3">Hangzhou</strain>
    </source>
</reference>
<feature type="signal peptide" evidence="1">
    <location>
        <begin position="1"/>
        <end position="20"/>
    </location>
</feature>
<dbReference type="PANTHER" id="PTHR44259:SF113">
    <property type="entry name" value="OS06G0659700 PROTEIN"/>
    <property type="match status" value="1"/>
</dbReference>
<protein>
    <recommendedName>
        <fullName evidence="2">F-box domain-containing protein</fullName>
    </recommendedName>
</protein>
<dbReference type="PROSITE" id="PS50181">
    <property type="entry name" value="FBOX"/>
    <property type="match status" value="1"/>
</dbReference>
<dbReference type="InterPro" id="IPR036047">
    <property type="entry name" value="F-box-like_dom_sf"/>
</dbReference>
<feature type="domain" description="F-box" evidence="2">
    <location>
        <begin position="87"/>
        <end position="123"/>
    </location>
</feature>
<gene>
    <name evidence="3" type="ORF">L1049_009029</name>
</gene>
<name>A0AAP0SAR6_LIQFO</name>
<organism evidence="3 4">
    <name type="scientific">Liquidambar formosana</name>
    <name type="common">Formosan gum</name>
    <dbReference type="NCBI Taxonomy" id="63359"/>
    <lineage>
        <taxon>Eukaryota</taxon>
        <taxon>Viridiplantae</taxon>
        <taxon>Streptophyta</taxon>
        <taxon>Embryophyta</taxon>
        <taxon>Tracheophyta</taxon>
        <taxon>Spermatophyta</taxon>
        <taxon>Magnoliopsida</taxon>
        <taxon>eudicotyledons</taxon>
        <taxon>Gunneridae</taxon>
        <taxon>Pentapetalae</taxon>
        <taxon>Saxifragales</taxon>
        <taxon>Altingiaceae</taxon>
        <taxon>Liquidambar</taxon>
    </lineage>
</organism>
<accession>A0AAP0SAR6</accession>
<dbReference type="EMBL" id="JBBPBK010000002">
    <property type="protein sequence ID" value="KAK9290851.1"/>
    <property type="molecule type" value="Genomic_DNA"/>
</dbReference>
<dbReference type="InterPro" id="IPR001810">
    <property type="entry name" value="F-box_dom"/>
</dbReference>
<keyword evidence="4" id="KW-1185">Reference proteome</keyword>
<dbReference type="Pfam" id="PF00646">
    <property type="entry name" value="F-box"/>
    <property type="match status" value="1"/>
</dbReference>
<dbReference type="Gene3D" id="1.20.1280.50">
    <property type="match status" value="1"/>
</dbReference>
<sequence>MCLQLGFLWFLILPIHHSIGQKRGKKKKKKKGMVLIRAVLSNLLSNLTCSLNYDALPVSTLFKKRKQEFAIMDSIERKKLKEDAINLDMLVALPPELREIIIQKLDLVDYHRVSAVSKSWRSIAIAAKESHCFSLRQLPWLLLSSDKDAHHGFFSLCHGKIFKLKLPEICGARCCGSSLGWLIMADEVGGNFLLHPFSRHRIQLPCQTTLYPFNPYDGFELWRQDPLYIRKAMLLSPSTVTGMASNASCTEVVANCVVVVLFASNCLGSCRPGDLTWTDLSEHIPIAVEDVIYYNGQLYAIDVDYDLVLIELGPCPRGTRLNLLCPAGYDRKYRRGAFIYLVESCGELLMVLRPWYFLSDGRTRLRHIPPVIATTFDVFKLDFKGRCWIKVESLGDQMLFVGTSSGVSLSASNLSGFKENCIYFTDDNFSVFGPMVDSAEACCDVGVFSLEDGSIKSFFPTDSHSSRCPPIWFIPSQL</sequence>
<evidence type="ECO:0000256" key="1">
    <source>
        <dbReference type="SAM" id="SignalP"/>
    </source>
</evidence>
<dbReference type="Proteomes" id="UP001415857">
    <property type="component" value="Unassembled WGS sequence"/>
</dbReference>
<evidence type="ECO:0000259" key="2">
    <source>
        <dbReference type="PROSITE" id="PS50181"/>
    </source>
</evidence>
<comment type="caution">
    <text evidence="3">The sequence shown here is derived from an EMBL/GenBank/DDBJ whole genome shotgun (WGS) entry which is preliminary data.</text>
</comment>
<evidence type="ECO:0000313" key="4">
    <source>
        <dbReference type="Proteomes" id="UP001415857"/>
    </source>
</evidence>
<feature type="chain" id="PRO_5043052132" description="F-box domain-containing protein" evidence="1">
    <location>
        <begin position="21"/>
        <end position="478"/>
    </location>
</feature>
<dbReference type="Pfam" id="PF03478">
    <property type="entry name" value="Beta-prop_KIB1-4"/>
    <property type="match status" value="1"/>
</dbReference>
<dbReference type="InterPro" id="IPR050942">
    <property type="entry name" value="F-box_BR-signaling"/>
</dbReference>
<dbReference type="SUPFAM" id="SSF81383">
    <property type="entry name" value="F-box domain"/>
    <property type="match status" value="1"/>
</dbReference>